<dbReference type="SUPFAM" id="SSF46579">
    <property type="entry name" value="Prefoldin"/>
    <property type="match status" value="1"/>
</dbReference>
<dbReference type="InterPro" id="IPR002777">
    <property type="entry name" value="PFD_beta-like"/>
</dbReference>
<organism evidence="4 5">
    <name type="scientific">Plectus sambesii</name>
    <dbReference type="NCBI Taxonomy" id="2011161"/>
    <lineage>
        <taxon>Eukaryota</taxon>
        <taxon>Metazoa</taxon>
        <taxon>Ecdysozoa</taxon>
        <taxon>Nematoda</taxon>
        <taxon>Chromadorea</taxon>
        <taxon>Plectida</taxon>
        <taxon>Plectina</taxon>
        <taxon>Plectoidea</taxon>
        <taxon>Plectidae</taxon>
        <taxon>Plectus</taxon>
    </lineage>
</organism>
<dbReference type="AlphaFoldDB" id="A0A914XE50"/>
<evidence type="ECO:0000256" key="2">
    <source>
        <dbReference type="ARBA" id="ARBA00011695"/>
    </source>
</evidence>
<dbReference type="Proteomes" id="UP000887566">
    <property type="component" value="Unplaced"/>
</dbReference>
<dbReference type="WBParaSite" id="PSAMB.scaffold7659size7305.g30360.t1">
    <property type="protein sequence ID" value="PSAMB.scaffold7659size7305.g30360.t1"/>
    <property type="gene ID" value="PSAMB.scaffold7659size7305.g30360"/>
</dbReference>
<reference evidence="5" key="1">
    <citation type="submission" date="2022-11" db="UniProtKB">
        <authorList>
            <consortium name="WormBaseParasite"/>
        </authorList>
    </citation>
    <scope>IDENTIFICATION</scope>
</reference>
<evidence type="ECO:0000313" key="5">
    <source>
        <dbReference type="WBParaSite" id="PSAMB.scaffold7659size7305.g30360.t1"/>
    </source>
</evidence>
<keyword evidence="3" id="KW-0143">Chaperone</keyword>
<dbReference type="GO" id="GO:0044183">
    <property type="term" value="F:protein folding chaperone"/>
    <property type="evidence" value="ECO:0007669"/>
    <property type="project" value="TreeGrafter"/>
</dbReference>
<dbReference type="PANTHER" id="PTHR20903">
    <property type="entry name" value="PREFOLDIN SUBUNIT 1-RELATED"/>
    <property type="match status" value="1"/>
</dbReference>
<comment type="similarity">
    <text evidence="1">Belongs to the prefoldin subunit beta family.</text>
</comment>
<dbReference type="Gene3D" id="1.10.287.370">
    <property type="match status" value="1"/>
</dbReference>
<dbReference type="PANTHER" id="PTHR20903:SF0">
    <property type="entry name" value="PREFOLDIN SUBUNIT 1"/>
    <property type="match status" value="1"/>
</dbReference>
<dbReference type="GO" id="GO:0016272">
    <property type="term" value="C:prefoldin complex"/>
    <property type="evidence" value="ECO:0007669"/>
    <property type="project" value="InterPro"/>
</dbReference>
<protein>
    <submittedName>
        <fullName evidence="5">Prefoldin subunit 1</fullName>
    </submittedName>
</protein>
<name>A0A914XE50_9BILA</name>
<proteinExistence type="inferred from homology"/>
<evidence type="ECO:0000256" key="3">
    <source>
        <dbReference type="ARBA" id="ARBA00023186"/>
    </source>
</evidence>
<evidence type="ECO:0000256" key="1">
    <source>
        <dbReference type="ARBA" id="ARBA00008045"/>
    </source>
</evidence>
<sequence length="127" mass="14427">MSAAAAAEGVDMQLKKAFQDLQVQMIETKQRLRQGELISDAQKSQIRVAEITKQELLTLPETTPTYQAVGRMFVRRSVTESVSAQDKRMSVAQEKIASIQKHREYLEKSMKDAEGNLRDMVQSRQAR</sequence>
<keyword evidence="4" id="KW-1185">Reference proteome</keyword>
<evidence type="ECO:0000313" key="4">
    <source>
        <dbReference type="Proteomes" id="UP000887566"/>
    </source>
</evidence>
<dbReference type="InterPro" id="IPR009053">
    <property type="entry name" value="Prefoldin"/>
</dbReference>
<accession>A0A914XE50</accession>
<dbReference type="GO" id="GO:0005737">
    <property type="term" value="C:cytoplasm"/>
    <property type="evidence" value="ECO:0007669"/>
    <property type="project" value="TreeGrafter"/>
</dbReference>
<dbReference type="GO" id="GO:0051082">
    <property type="term" value="F:unfolded protein binding"/>
    <property type="evidence" value="ECO:0007669"/>
    <property type="project" value="InterPro"/>
</dbReference>
<dbReference type="Pfam" id="PF01920">
    <property type="entry name" value="Prefoldin_2"/>
    <property type="match status" value="1"/>
</dbReference>
<comment type="subunit">
    <text evidence="2">Heterohexamer of two PFD-alpha type and four PFD-beta type subunits.</text>
</comment>